<dbReference type="PANTHER" id="PTHR35833">
    <property type="entry name" value="GALACTOSE-BINDING DOMAIN-LIKE, ARMADILLO-TYPE FOLD PROTEIN-RELATED"/>
    <property type="match status" value="1"/>
</dbReference>
<feature type="compositionally biased region" description="Basic and acidic residues" evidence="2">
    <location>
        <begin position="2206"/>
        <end position="2217"/>
    </location>
</feature>
<feature type="compositionally biased region" description="Basic and acidic residues" evidence="2">
    <location>
        <begin position="2326"/>
        <end position="2345"/>
    </location>
</feature>
<proteinExistence type="predicted"/>
<dbReference type="GO" id="GO:0005198">
    <property type="term" value="F:structural molecule activity"/>
    <property type="evidence" value="ECO:0007669"/>
    <property type="project" value="InterPro"/>
</dbReference>
<feature type="compositionally biased region" description="Low complexity" evidence="2">
    <location>
        <begin position="483"/>
        <end position="494"/>
    </location>
</feature>
<reference evidence="3 4" key="1">
    <citation type="journal article" date="2018" name="Proc. Natl. Acad. Sci. U.S.A.">
        <title>Draft genome sequence of Camellia sinensis var. sinensis provides insights into the evolution of the tea genome and tea quality.</title>
        <authorList>
            <person name="Wei C."/>
            <person name="Yang H."/>
            <person name="Wang S."/>
            <person name="Zhao J."/>
            <person name="Liu C."/>
            <person name="Gao L."/>
            <person name="Xia E."/>
            <person name="Lu Y."/>
            <person name="Tai Y."/>
            <person name="She G."/>
            <person name="Sun J."/>
            <person name="Cao H."/>
            <person name="Tong W."/>
            <person name="Gao Q."/>
            <person name="Li Y."/>
            <person name="Deng W."/>
            <person name="Jiang X."/>
            <person name="Wang W."/>
            <person name="Chen Q."/>
            <person name="Zhang S."/>
            <person name="Li H."/>
            <person name="Wu J."/>
            <person name="Wang P."/>
            <person name="Li P."/>
            <person name="Shi C."/>
            <person name="Zheng F."/>
            <person name="Jian J."/>
            <person name="Huang B."/>
            <person name="Shan D."/>
            <person name="Shi M."/>
            <person name="Fang C."/>
            <person name="Yue Y."/>
            <person name="Li F."/>
            <person name="Li D."/>
            <person name="Wei S."/>
            <person name="Han B."/>
            <person name="Jiang C."/>
            <person name="Yin Y."/>
            <person name="Xia T."/>
            <person name="Zhang Z."/>
            <person name="Bennetzen J.L."/>
            <person name="Zhao S."/>
            <person name="Wan X."/>
        </authorList>
    </citation>
    <scope>NUCLEOTIDE SEQUENCE [LARGE SCALE GENOMIC DNA]</scope>
    <source>
        <strain evidence="4">cv. Shuchazao</strain>
        <tissue evidence="3">Leaf</tissue>
    </source>
</reference>
<evidence type="ECO:0000313" key="4">
    <source>
        <dbReference type="Proteomes" id="UP000306102"/>
    </source>
</evidence>
<feature type="coiled-coil region" evidence="1">
    <location>
        <begin position="2055"/>
        <end position="2117"/>
    </location>
</feature>
<dbReference type="Gene3D" id="2.60.120.20">
    <property type="match status" value="1"/>
</dbReference>
<keyword evidence="1" id="KW-0175">Coiled coil</keyword>
<dbReference type="Proteomes" id="UP000306102">
    <property type="component" value="Unassembled WGS sequence"/>
</dbReference>
<dbReference type="EMBL" id="SDRB02003324">
    <property type="protein sequence ID" value="THG17941.1"/>
    <property type="molecule type" value="Genomic_DNA"/>
</dbReference>
<evidence type="ECO:0000313" key="3">
    <source>
        <dbReference type="EMBL" id="THG17941.1"/>
    </source>
</evidence>
<accession>A0A4S4EMQ7</accession>
<evidence type="ECO:0000256" key="1">
    <source>
        <dbReference type="SAM" id="Coils"/>
    </source>
</evidence>
<evidence type="ECO:0000256" key="2">
    <source>
        <dbReference type="SAM" id="MobiDB-lite"/>
    </source>
</evidence>
<feature type="region of interest" description="Disordered" evidence="2">
    <location>
        <begin position="400"/>
        <end position="427"/>
    </location>
</feature>
<feature type="region of interest" description="Disordered" evidence="2">
    <location>
        <begin position="2187"/>
        <end position="2240"/>
    </location>
</feature>
<comment type="caution">
    <text evidence="3">The sequence shown here is derived from an EMBL/GenBank/DDBJ whole genome shotgun (WGS) entry which is preliminary data.</text>
</comment>
<protein>
    <submittedName>
        <fullName evidence="3">Uncharacterized protein</fullName>
    </submittedName>
</protein>
<gene>
    <name evidence="3" type="ORF">TEA_016517</name>
</gene>
<dbReference type="InterPro" id="IPR000263">
    <property type="entry name" value="GV_A/BR1_coat"/>
</dbReference>
<dbReference type="Pfam" id="PF00844">
    <property type="entry name" value="Gemini_coat"/>
    <property type="match status" value="1"/>
</dbReference>
<feature type="region of interest" description="Disordered" evidence="2">
    <location>
        <begin position="2275"/>
        <end position="2345"/>
    </location>
</feature>
<feature type="compositionally biased region" description="Polar residues" evidence="2">
    <location>
        <begin position="2230"/>
        <end position="2240"/>
    </location>
</feature>
<feature type="compositionally biased region" description="Low complexity" evidence="2">
    <location>
        <begin position="400"/>
        <end position="412"/>
    </location>
</feature>
<dbReference type="STRING" id="542762.A0A4S4EMQ7"/>
<sequence length="2345" mass="264087">MEGIGSSQYRTPFAYRRSRTPAVSGYKRSYRGRAPFKAAYIRRRYVQNIPRYIKKTKRGVRKLQLYDEQLRDVKFDNKGVARLLNGIELGNKRCDRQSDKIVVKGIKLIGNVQLGQDAKDETVVHHILFFIISDNSASDSVPTPDKIFIGVGEGNPETWIVDPDQSDRFRMLKKMRFKLVGGKDKEYVRHGIEVVDWFFPVDVWTDYKDTLLGNVGSIQKGAIYLVAATEPCLLSHIRIYNKSVLEWEIAVGLRYKPETFVKVRPRCEAPRRDMTYPMNYTPCRYVRISCLRGNPIAVFFIQLIGVSVAGLEPEFQPVVNHLLPQIISHKQDAHDLHLQLLQDMTNRLVAFLPQLEADLSSFSDAPELNLRFLAMLAGPFYPILHIVNERETSRLAGNISDSEASKNSQSSSALTVSSNFEPRRSRSTSPFFLPTASSIVFRPDVIFMLLRKAYRDAHLGTFCRLASRILLKLIEPLKLQQSSIPSSDTTSSPDEASNSELSNPPVLVDYSNLFGDEFRIPEDHWDANYLSVLDVGAVEEGILHVLYACASQPLLCSKLADSMSDFWSALPLVQALLPALRPNVSGPDHVDDNFSIWKQPFVQHALSQIVATSSSPVYRPLLHVCAGYLSSFSPSHAKAACVLIDLCSGVLAPWMAQVIAKVDLTLELLEDLLGVIQGARRSSYRARAALKYIILALSGHMDDIMSKYKLELNSLKLLLVSSVLLTFFLQPRPQTGLHCLACESLSDIEDFNDGGEDTEDAKHRILFLLEMLEPFLDPAITPIKSTIAFGNVSSVFQEKQEHNCAIALNVIHTAVRKPAVLPSLESEWRRGSVAPSVLLSILEPHMQLPPEIDHCKYSISEPLGQETVNVSPVSSVPRFGGASSKFNNQDEADGKTDVSDTGAKMDIFEDISFFFASSELRSMALTSVSGSPDRKSLDSKHGNISTEEKYVEKTINNLVNNRLVLDAGCAAEYYNLHADYMQLINYRDCELRASEFRRLALDLHSRHDITPEGHDAAIDALLLAAECYVNPFFMVSCRDVPKIVNRMNKDAEKNEFADVNIILKKNDNDLETVAHLERRRDKVVLQILLEAAELDRTYQKTMSDGKSSLFYAEENEEVLSLCQHDIVSADAITLVRQNQALLCNFLIQCLQKEQHSMHEILMQSLLFLLQSATKLFCSPEDVINIILGYAEHFNGLLTTFYHQFKEGNLQLDSGKVHEVQRRWMLLQRLVIASSGGDEGPDFSININNGFRFANLIPSAAWMQKIFTFSSSTSPLVRFLGWMAVSRNAKQYLKERLFLASDLSQLTYLLSIFSDELALVDNIVEERDENTKIEQAVVKEAKNVEKGFELPGQQYADQSFRAMYPDISQFFPSMRKQFEVFGETILEAVRLQLRSLSSGVVPDLLCWFSDLCSWPFSWKEKDHLVIKNNADYYKGFVAKNAKVIILYTLEAIVIEHMEAMVPEISRVVQVLVSLSRTSYCDVSFLDSILRLLNPIISYSLHKVSDEEKLLIDDSCLNFESLCFDELFANIRHNNENGGTPSEKVYSRALTIFILASVFPDLSFQRKREILQSLMAWADFATSEPTTYFHDYLCAFQTVMESCKILLVETSRVHGVIPLNMPMRSDVSTGVLSDNSSESHSTFLDEICQGACATQVTEKPEGNSFDGVISRQKVCHLSVEEVEDFSKDLEGLVSKLNPTIELCWKIHHKLAKKLTLTSAECFIYSRCLSSIAQKASISARIEDESILPSKSADQSTDHWRVALEGLSEMIMVLQETHCWEVTSVMLDCLLRVPQSFCLDSVIGTICTAIKNFSCSGPTIAWRMQTDKWLSFLFARGIHSFHDGEIPLINLLCAMLGHPDQKATLLFPTALGTTCRQDGYSGKALLSSMCRDNLLVISVSEPILKSLVSSTWDQVALVASSDTSLLLRTRAMALLVDYVPFSQRHQLQSLLASADTILYGCFFKGYSLIPQVVWRNIETLGMSNMEGKPGDLEKKACQVLCKLKYEGDEAKENLKEVLSSSSSEQPNPDFANTRESVLQVLANLTSVQSYFDLFSKKIDQKVMELEEAEMELDLLQKEQAVQESSNDRKEWCQLPFLDTYAKDDDRLQQIKDSIQQLEKSKIREEIIGRRQKKLLVRRARQKYLEEAALREAELLQALDRTIAAARAEECYFPLLVPVARRELQRELEQVESGVRPSRREFSTSTHNSRPRERYRERENVRSGNEGSLRGISGNLQTETGISNSSVTTMPSVVLSGSRSFSGQVPTILQSRDRLDECGSSYEENFDGSKDSGDTGSVGDPDLVSAFDGQFPAIGSDRRHGSRGSSKSRQVMERRERDGRREGKWERKH</sequence>
<dbReference type="InterPro" id="IPR029053">
    <property type="entry name" value="Viral_coat"/>
</dbReference>
<dbReference type="PANTHER" id="PTHR35833:SF1">
    <property type="entry name" value="GALACTOSE-BINDING DOMAIN-CONTAINING PROTEIN"/>
    <property type="match status" value="1"/>
</dbReference>
<keyword evidence="4" id="KW-1185">Reference proteome</keyword>
<name>A0A4S4EMQ7_CAMSN</name>
<feature type="region of interest" description="Disordered" evidence="2">
    <location>
        <begin position="483"/>
        <end position="503"/>
    </location>
</feature>
<organism evidence="3 4">
    <name type="scientific">Camellia sinensis var. sinensis</name>
    <name type="common">China tea</name>
    <dbReference type="NCBI Taxonomy" id="542762"/>
    <lineage>
        <taxon>Eukaryota</taxon>
        <taxon>Viridiplantae</taxon>
        <taxon>Streptophyta</taxon>
        <taxon>Embryophyta</taxon>
        <taxon>Tracheophyta</taxon>
        <taxon>Spermatophyta</taxon>
        <taxon>Magnoliopsida</taxon>
        <taxon>eudicotyledons</taxon>
        <taxon>Gunneridae</taxon>
        <taxon>Pentapetalae</taxon>
        <taxon>asterids</taxon>
        <taxon>Ericales</taxon>
        <taxon>Theaceae</taxon>
        <taxon>Camellia</taxon>
    </lineage>
</organism>